<feature type="non-terminal residue" evidence="2">
    <location>
        <position position="127"/>
    </location>
</feature>
<proteinExistence type="predicted"/>
<feature type="compositionally biased region" description="Polar residues" evidence="1">
    <location>
        <begin position="1"/>
        <end position="21"/>
    </location>
</feature>
<gene>
    <name evidence="2" type="ORF">BDQ12DRAFT_657206</name>
</gene>
<protein>
    <recommendedName>
        <fullName evidence="4">F-box domain-containing protein</fullName>
    </recommendedName>
</protein>
<dbReference type="AlphaFoldDB" id="A0A5C3LPD4"/>
<feature type="region of interest" description="Disordered" evidence="1">
    <location>
        <begin position="1"/>
        <end position="22"/>
    </location>
</feature>
<dbReference type="STRING" id="68775.A0A5C3LPD4"/>
<evidence type="ECO:0000313" key="2">
    <source>
        <dbReference type="EMBL" id="TFK34143.1"/>
    </source>
</evidence>
<sequence>MVNDLNARTTPSPLCKSNDTPSPEEAVYASNIVSEGIAEIQNLDAQISKTKELLSQLVSHRERIVAYVDAHKSVLSPIRRLPPEILTLIFLHISSPIRVDQPDFFPWNVTRVSALWRSVMLSTKEVW</sequence>
<dbReference type="EMBL" id="ML213636">
    <property type="protein sequence ID" value="TFK34143.1"/>
    <property type="molecule type" value="Genomic_DNA"/>
</dbReference>
<evidence type="ECO:0000313" key="3">
    <source>
        <dbReference type="Proteomes" id="UP000308652"/>
    </source>
</evidence>
<accession>A0A5C3LPD4</accession>
<dbReference type="Proteomes" id="UP000308652">
    <property type="component" value="Unassembled WGS sequence"/>
</dbReference>
<dbReference type="OrthoDB" id="3065285at2759"/>
<evidence type="ECO:0008006" key="4">
    <source>
        <dbReference type="Google" id="ProtNLM"/>
    </source>
</evidence>
<name>A0A5C3LPD4_9AGAR</name>
<evidence type="ECO:0000256" key="1">
    <source>
        <dbReference type="SAM" id="MobiDB-lite"/>
    </source>
</evidence>
<keyword evidence="3" id="KW-1185">Reference proteome</keyword>
<organism evidence="2 3">
    <name type="scientific">Crucibulum laeve</name>
    <dbReference type="NCBI Taxonomy" id="68775"/>
    <lineage>
        <taxon>Eukaryota</taxon>
        <taxon>Fungi</taxon>
        <taxon>Dikarya</taxon>
        <taxon>Basidiomycota</taxon>
        <taxon>Agaricomycotina</taxon>
        <taxon>Agaricomycetes</taxon>
        <taxon>Agaricomycetidae</taxon>
        <taxon>Agaricales</taxon>
        <taxon>Agaricineae</taxon>
        <taxon>Nidulariaceae</taxon>
        <taxon>Crucibulum</taxon>
    </lineage>
</organism>
<reference evidence="2 3" key="1">
    <citation type="journal article" date="2019" name="Nat. Ecol. Evol.">
        <title>Megaphylogeny resolves global patterns of mushroom evolution.</title>
        <authorList>
            <person name="Varga T."/>
            <person name="Krizsan K."/>
            <person name="Foldi C."/>
            <person name="Dima B."/>
            <person name="Sanchez-Garcia M."/>
            <person name="Sanchez-Ramirez S."/>
            <person name="Szollosi G.J."/>
            <person name="Szarkandi J.G."/>
            <person name="Papp V."/>
            <person name="Albert L."/>
            <person name="Andreopoulos W."/>
            <person name="Angelini C."/>
            <person name="Antonin V."/>
            <person name="Barry K.W."/>
            <person name="Bougher N.L."/>
            <person name="Buchanan P."/>
            <person name="Buyck B."/>
            <person name="Bense V."/>
            <person name="Catcheside P."/>
            <person name="Chovatia M."/>
            <person name="Cooper J."/>
            <person name="Damon W."/>
            <person name="Desjardin D."/>
            <person name="Finy P."/>
            <person name="Geml J."/>
            <person name="Haridas S."/>
            <person name="Hughes K."/>
            <person name="Justo A."/>
            <person name="Karasinski D."/>
            <person name="Kautmanova I."/>
            <person name="Kiss B."/>
            <person name="Kocsube S."/>
            <person name="Kotiranta H."/>
            <person name="LaButti K.M."/>
            <person name="Lechner B.E."/>
            <person name="Liimatainen K."/>
            <person name="Lipzen A."/>
            <person name="Lukacs Z."/>
            <person name="Mihaltcheva S."/>
            <person name="Morgado L.N."/>
            <person name="Niskanen T."/>
            <person name="Noordeloos M.E."/>
            <person name="Ohm R.A."/>
            <person name="Ortiz-Santana B."/>
            <person name="Ovrebo C."/>
            <person name="Racz N."/>
            <person name="Riley R."/>
            <person name="Savchenko A."/>
            <person name="Shiryaev A."/>
            <person name="Soop K."/>
            <person name="Spirin V."/>
            <person name="Szebenyi C."/>
            <person name="Tomsovsky M."/>
            <person name="Tulloss R.E."/>
            <person name="Uehling J."/>
            <person name="Grigoriev I.V."/>
            <person name="Vagvolgyi C."/>
            <person name="Papp T."/>
            <person name="Martin F.M."/>
            <person name="Miettinen O."/>
            <person name="Hibbett D.S."/>
            <person name="Nagy L.G."/>
        </authorList>
    </citation>
    <scope>NUCLEOTIDE SEQUENCE [LARGE SCALE GENOMIC DNA]</scope>
    <source>
        <strain evidence="2 3">CBS 166.37</strain>
    </source>
</reference>